<dbReference type="InterPro" id="IPR000835">
    <property type="entry name" value="HTH_MarR-typ"/>
</dbReference>
<dbReference type="PANTHER" id="PTHR42756">
    <property type="entry name" value="TRANSCRIPTIONAL REGULATOR, MARR"/>
    <property type="match status" value="1"/>
</dbReference>
<accession>A0A0R2B1Y3</accession>
<dbReference type="AlphaFoldDB" id="A0A0R2B1Y3"/>
<dbReference type="RefSeq" id="WP_054761003.1">
    <property type="nucleotide sequence ID" value="NZ_AYYR01000129.1"/>
</dbReference>
<evidence type="ECO:0000259" key="4">
    <source>
        <dbReference type="PROSITE" id="PS50995"/>
    </source>
</evidence>
<evidence type="ECO:0000313" key="5">
    <source>
        <dbReference type="EMBL" id="KRM73319.1"/>
    </source>
</evidence>
<dbReference type="SUPFAM" id="SSF46785">
    <property type="entry name" value="Winged helix' DNA-binding domain"/>
    <property type="match status" value="1"/>
</dbReference>
<organism evidence="5 6">
    <name type="scientific">Secundilactobacillus collinoides DSM 20515 = JCM 1123</name>
    <dbReference type="NCBI Taxonomy" id="1423733"/>
    <lineage>
        <taxon>Bacteria</taxon>
        <taxon>Bacillati</taxon>
        <taxon>Bacillota</taxon>
        <taxon>Bacilli</taxon>
        <taxon>Lactobacillales</taxon>
        <taxon>Lactobacillaceae</taxon>
        <taxon>Secundilactobacillus</taxon>
    </lineage>
</organism>
<gene>
    <name evidence="5" type="ORF">FC82_GL001512</name>
</gene>
<sequence>MASNFGVLIKRAANDQDKAMDAYARQYGLTGVQMSMIDFLGRRSNDVVLQRDIEAEFNIQRSTATVLLQRMERKGLVVRQSAASDARQKQVILTQKAVELKQHVESYIDNQQAKVEAAFSPAEMAIVNRALKFWIEENKK</sequence>
<dbReference type="InterPro" id="IPR036388">
    <property type="entry name" value="WH-like_DNA-bd_sf"/>
</dbReference>
<name>A0A0R2B1Y3_SECCO</name>
<protein>
    <recommendedName>
        <fullName evidence="4">HTH marR-type domain-containing protein</fullName>
    </recommendedName>
</protein>
<keyword evidence="1" id="KW-0805">Transcription regulation</keyword>
<comment type="caution">
    <text evidence="5">The sequence shown here is derived from an EMBL/GenBank/DDBJ whole genome shotgun (WGS) entry which is preliminary data.</text>
</comment>
<dbReference type="PANTHER" id="PTHR42756:SF1">
    <property type="entry name" value="TRANSCRIPTIONAL REPRESSOR OF EMRAB OPERON"/>
    <property type="match status" value="1"/>
</dbReference>
<dbReference type="GO" id="GO:0003677">
    <property type="term" value="F:DNA binding"/>
    <property type="evidence" value="ECO:0007669"/>
    <property type="project" value="UniProtKB-KW"/>
</dbReference>
<dbReference type="GO" id="GO:0003700">
    <property type="term" value="F:DNA-binding transcription factor activity"/>
    <property type="evidence" value="ECO:0007669"/>
    <property type="project" value="InterPro"/>
</dbReference>
<dbReference type="PROSITE" id="PS50995">
    <property type="entry name" value="HTH_MARR_2"/>
    <property type="match status" value="1"/>
</dbReference>
<keyword evidence="2" id="KW-0238">DNA-binding</keyword>
<proteinExistence type="predicted"/>
<dbReference type="SMART" id="SM00347">
    <property type="entry name" value="HTH_MARR"/>
    <property type="match status" value="1"/>
</dbReference>
<feature type="domain" description="HTH marR-type" evidence="4">
    <location>
        <begin position="2"/>
        <end position="136"/>
    </location>
</feature>
<dbReference type="Proteomes" id="UP000051845">
    <property type="component" value="Unassembled WGS sequence"/>
</dbReference>
<evidence type="ECO:0000256" key="1">
    <source>
        <dbReference type="ARBA" id="ARBA00023015"/>
    </source>
</evidence>
<dbReference type="Pfam" id="PF12802">
    <property type="entry name" value="MarR_2"/>
    <property type="match status" value="1"/>
</dbReference>
<dbReference type="Gene3D" id="1.10.10.10">
    <property type="entry name" value="Winged helix-like DNA-binding domain superfamily/Winged helix DNA-binding domain"/>
    <property type="match status" value="1"/>
</dbReference>
<dbReference type="EMBL" id="AYYR01000129">
    <property type="protein sequence ID" value="KRM73319.1"/>
    <property type="molecule type" value="Genomic_DNA"/>
</dbReference>
<reference evidence="5 6" key="1">
    <citation type="journal article" date="2015" name="Genome Announc.">
        <title>Expanding the biotechnology potential of lactobacilli through comparative genomics of 213 strains and associated genera.</title>
        <authorList>
            <person name="Sun Z."/>
            <person name="Harris H.M."/>
            <person name="McCann A."/>
            <person name="Guo C."/>
            <person name="Argimon S."/>
            <person name="Zhang W."/>
            <person name="Yang X."/>
            <person name="Jeffery I.B."/>
            <person name="Cooney J.C."/>
            <person name="Kagawa T.F."/>
            <person name="Liu W."/>
            <person name="Song Y."/>
            <person name="Salvetti E."/>
            <person name="Wrobel A."/>
            <person name="Rasinkangas P."/>
            <person name="Parkhill J."/>
            <person name="Rea M.C."/>
            <person name="O'Sullivan O."/>
            <person name="Ritari J."/>
            <person name="Douillard F.P."/>
            <person name="Paul Ross R."/>
            <person name="Yang R."/>
            <person name="Briner A.E."/>
            <person name="Felis G.E."/>
            <person name="de Vos W.M."/>
            <person name="Barrangou R."/>
            <person name="Klaenhammer T.R."/>
            <person name="Caufield P.W."/>
            <person name="Cui Y."/>
            <person name="Zhang H."/>
            <person name="O'Toole P.W."/>
        </authorList>
    </citation>
    <scope>NUCLEOTIDE SEQUENCE [LARGE SCALE GENOMIC DNA]</scope>
    <source>
        <strain evidence="5 6">DSM 20515</strain>
    </source>
</reference>
<evidence type="ECO:0000256" key="2">
    <source>
        <dbReference type="ARBA" id="ARBA00023125"/>
    </source>
</evidence>
<keyword evidence="3" id="KW-0804">Transcription</keyword>
<evidence type="ECO:0000313" key="6">
    <source>
        <dbReference type="Proteomes" id="UP000051845"/>
    </source>
</evidence>
<dbReference type="InterPro" id="IPR036390">
    <property type="entry name" value="WH_DNA-bd_sf"/>
</dbReference>
<dbReference type="PATRIC" id="fig|1423733.4.peg.1589"/>
<evidence type="ECO:0000256" key="3">
    <source>
        <dbReference type="ARBA" id="ARBA00023163"/>
    </source>
</evidence>
<dbReference type="STRING" id="33960.TY91_04675"/>